<keyword evidence="2" id="KW-1185">Reference proteome</keyword>
<dbReference type="AlphaFoldDB" id="A0ABD0M8E8"/>
<proteinExistence type="predicted"/>
<accession>A0ABD0M8E8</accession>
<organism evidence="1 2">
    <name type="scientific">Batillaria attramentaria</name>
    <dbReference type="NCBI Taxonomy" id="370345"/>
    <lineage>
        <taxon>Eukaryota</taxon>
        <taxon>Metazoa</taxon>
        <taxon>Spiralia</taxon>
        <taxon>Lophotrochozoa</taxon>
        <taxon>Mollusca</taxon>
        <taxon>Gastropoda</taxon>
        <taxon>Caenogastropoda</taxon>
        <taxon>Sorbeoconcha</taxon>
        <taxon>Cerithioidea</taxon>
        <taxon>Batillariidae</taxon>
        <taxon>Batillaria</taxon>
    </lineage>
</organism>
<name>A0ABD0M8E8_9CAEN</name>
<evidence type="ECO:0000313" key="1">
    <source>
        <dbReference type="EMBL" id="KAK7507780.1"/>
    </source>
</evidence>
<gene>
    <name evidence="1" type="ORF">BaRGS_00000745</name>
</gene>
<dbReference type="Proteomes" id="UP001519460">
    <property type="component" value="Unassembled WGS sequence"/>
</dbReference>
<comment type="caution">
    <text evidence="1">The sequence shown here is derived from an EMBL/GenBank/DDBJ whole genome shotgun (WGS) entry which is preliminary data.</text>
</comment>
<reference evidence="1 2" key="1">
    <citation type="journal article" date="2023" name="Sci. Data">
        <title>Genome assembly of the Korean intertidal mud-creeper Batillaria attramentaria.</title>
        <authorList>
            <person name="Patra A.K."/>
            <person name="Ho P.T."/>
            <person name="Jun S."/>
            <person name="Lee S.J."/>
            <person name="Kim Y."/>
            <person name="Won Y.J."/>
        </authorList>
    </citation>
    <scope>NUCLEOTIDE SEQUENCE [LARGE SCALE GENOMIC DNA]</scope>
    <source>
        <strain evidence="1">Wonlab-2016</strain>
    </source>
</reference>
<evidence type="ECO:0000313" key="2">
    <source>
        <dbReference type="Proteomes" id="UP001519460"/>
    </source>
</evidence>
<dbReference type="EMBL" id="JACVVK020000003">
    <property type="protein sequence ID" value="KAK7507780.1"/>
    <property type="molecule type" value="Genomic_DNA"/>
</dbReference>
<protein>
    <submittedName>
        <fullName evidence="1">Uncharacterized protein</fullName>
    </submittedName>
</protein>
<sequence>MAARVCDLTTVGEGEDELSDADRISSATIAHSVSRYFPVVVALLGLEGRPDGSSHAMWTFWTLYTAVGCWFS</sequence>